<evidence type="ECO:0000313" key="2">
    <source>
        <dbReference type="Proteomes" id="UP000828390"/>
    </source>
</evidence>
<evidence type="ECO:0000313" key="1">
    <source>
        <dbReference type="EMBL" id="KAH3725886.1"/>
    </source>
</evidence>
<reference evidence="1" key="2">
    <citation type="submission" date="2020-11" db="EMBL/GenBank/DDBJ databases">
        <authorList>
            <person name="McCartney M.A."/>
            <person name="Auch B."/>
            <person name="Kono T."/>
            <person name="Mallez S."/>
            <person name="Becker A."/>
            <person name="Gohl D.M."/>
            <person name="Silverstein K.A.T."/>
            <person name="Koren S."/>
            <person name="Bechman K.B."/>
            <person name="Herman A."/>
            <person name="Abrahante J.E."/>
            <person name="Garbe J."/>
        </authorList>
    </citation>
    <scope>NUCLEOTIDE SEQUENCE</scope>
    <source>
        <strain evidence="1">Duluth1</strain>
        <tissue evidence="1">Whole animal</tissue>
    </source>
</reference>
<reference evidence="1" key="1">
    <citation type="journal article" date="2019" name="bioRxiv">
        <title>The Genome of the Zebra Mussel, Dreissena polymorpha: A Resource for Invasive Species Research.</title>
        <authorList>
            <person name="McCartney M.A."/>
            <person name="Auch B."/>
            <person name="Kono T."/>
            <person name="Mallez S."/>
            <person name="Zhang Y."/>
            <person name="Obille A."/>
            <person name="Becker A."/>
            <person name="Abrahante J.E."/>
            <person name="Garbe J."/>
            <person name="Badalamenti J.P."/>
            <person name="Herman A."/>
            <person name="Mangelson H."/>
            <person name="Liachko I."/>
            <person name="Sullivan S."/>
            <person name="Sone E.D."/>
            <person name="Koren S."/>
            <person name="Silverstein K.A.T."/>
            <person name="Beckman K.B."/>
            <person name="Gohl D.M."/>
        </authorList>
    </citation>
    <scope>NUCLEOTIDE SEQUENCE</scope>
    <source>
        <strain evidence="1">Duluth1</strain>
        <tissue evidence="1">Whole animal</tissue>
    </source>
</reference>
<name>A0A9D4CKJ3_DREPO</name>
<sequence length="80" mass="8341">MITDCGAVPVIAGVTVTQPATTLVGATTPYTFDAPLTGTGNIQCQATGWTTPAPCGDLFLDIQYVMAVDCNMLVNAVRLY</sequence>
<protein>
    <submittedName>
        <fullName evidence="1">Uncharacterized protein</fullName>
    </submittedName>
</protein>
<proteinExistence type="predicted"/>
<organism evidence="1 2">
    <name type="scientific">Dreissena polymorpha</name>
    <name type="common">Zebra mussel</name>
    <name type="synonym">Mytilus polymorpha</name>
    <dbReference type="NCBI Taxonomy" id="45954"/>
    <lineage>
        <taxon>Eukaryota</taxon>
        <taxon>Metazoa</taxon>
        <taxon>Spiralia</taxon>
        <taxon>Lophotrochozoa</taxon>
        <taxon>Mollusca</taxon>
        <taxon>Bivalvia</taxon>
        <taxon>Autobranchia</taxon>
        <taxon>Heteroconchia</taxon>
        <taxon>Euheterodonta</taxon>
        <taxon>Imparidentia</taxon>
        <taxon>Neoheterodontei</taxon>
        <taxon>Myida</taxon>
        <taxon>Dreissenoidea</taxon>
        <taxon>Dreissenidae</taxon>
        <taxon>Dreissena</taxon>
    </lineage>
</organism>
<accession>A0A9D4CKJ3</accession>
<dbReference type="Proteomes" id="UP000828390">
    <property type="component" value="Unassembled WGS sequence"/>
</dbReference>
<dbReference type="AlphaFoldDB" id="A0A9D4CKJ3"/>
<keyword evidence="2" id="KW-1185">Reference proteome</keyword>
<dbReference type="EMBL" id="JAIWYP010000012">
    <property type="protein sequence ID" value="KAH3725886.1"/>
    <property type="molecule type" value="Genomic_DNA"/>
</dbReference>
<gene>
    <name evidence="1" type="ORF">DPMN_051739</name>
</gene>
<comment type="caution">
    <text evidence="1">The sequence shown here is derived from an EMBL/GenBank/DDBJ whole genome shotgun (WGS) entry which is preliminary data.</text>
</comment>